<gene>
    <name evidence="1" type="ORF">A8990_14152</name>
</gene>
<reference evidence="1 2" key="1">
    <citation type="submission" date="2018-08" db="EMBL/GenBank/DDBJ databases">
        <title>Genomic Encyclopedia of Type Strains, Phase III (KMG-III): the genomes of soil and plant-associated and newly described type strains.</title>
        <authorList>
            <person name="Whitman W."/>
        </authorList>
    </citation>
    <scope>NUCLEOTIDE SEQUENCE [LARGE SCALE GENOMIC DNA]</scope>
    <source>
        <strain evidence="1 2">CGMCC 1.10966</strain>
    </source>
</reference>
<organism evidence="1 2">
    <name type="scientific">Paenibacillus taihuensis</name>
    <dbReference type="NCBI Taxonomy" id="1156355"/>
    <lineage>
        <taxon>Bacteria</taxon>
        <taxon>Bacillati</taxon>
        <taxon>Bacillota</taxon>
        <taxon>Bacilli</taxon>
        <taxon>Bacillales</taxon>
        <taxon>Paenibacillaceae</taxon>
        <taxon>Paenibacillus</taxon>
    </lineage>
</organism>
<proteinExistence type="predicted"/>
<keyword evidence="2" id="KW-1185">Reference proteome</keyword>
<protein>
    <submittedName>
        <fullName evidence="1">Uncharacterized protein</fullName>
    </submittedName>
</protein>
<comment type="caution">
    <text evidence="1">The sequence shown here is derived from an EMBL/GenBank/DDBJ whole genome shotgun (WGS) entry which is preliminary data.</text>
</comment>
<dbReference type="EMBL" id="QTTN01000041">
    <property type="protein sequence ID" value="REE67691.1"/>
    <property type="molecule type" value="Genomic_DNA"/>
</dbReference>
<dbReference type="Proteomes" id="UP000256304">
    <property type="component" value="Unassembled WGS sequence"/>
</dbReference>
<name>A0A3D9R3N8_9BACL</name>
<evidence type="ECO:0000313" key="2">
    <source>
        <dbReference type="Proteomes" id="UP000256304"/>
    </source>
</evidence>
<dbReference type="RefSeq" id="WP_116191846.1">
    <property type="nucleotide sequence ID" value="NZ_QTTN01000041.1"/>
</dbReference>
<dbReference type="AlphaFoldDB" id="A0A3D9R3N8"/>
<evidence type="ECO:0000313" key="1">
    <source>
        <dbReference type="EMBL" id="REE67691.1"/>
    </source>
</evidence>
<sequence length="95" mass="9747">MPPGTTIITITIERGGTDVAGTGMVILEEVVDVAALLLTIAPLSVSAGDFPPAAVAATGQVRYTMFISVNNPLYSYRFFLSGPVVFNGIAAAGTT</sequence>
<dbReference type="OrthoDB" id="2604834at2"/>
<accession>A0A3D9R3N8</accession>